<keyword evidence="3" id="KW-1185">Reference proteome</keyword>
<accession>A0A7J9C0A7</accession>
<comment type="caution">
    <text evidence="2">The sequence shown here is derived from an EMBL/GenBank/DDBJ whole genome shotgun (WGS) entry which is preliminary data.</text>
</comment>
<evidence type="ECO:0000313" key="2">
    <source>
        <dbReference type="EMBL" id="MBA0741836.1"/>
    </source>
</evidence>
<protein>
    <submittedName>
        <fullName evidence="2">Uncharacterized protein</fullName>
    </submittedName>
</protein>
<feature type="region of interest" description="Disordered" evidence="1">
    <location>
        <begin position="1"/>
        <end position="52"/>
    </location>
</feature>
<feature type="compositionally biased region" description="Basic and acidic residues" evidence="1">
    <location>
        <begin position="22"/>
        <end position="43"/>
    </location>
</feature>
<evidence type="ECO:0000313" key="3">
    <source>
        <dbReference type="Proteomes" id="UP000593579"/>
    </source>
</evidence>
<dbReference type="AlphaFoldDB" id="A0A7J9C0A7"/>
<gene>
    <name evidence="2" type="ORF">Gogos_014958</name>
</gene>
<dbReference type="Proteomes" id="UP000593579">
    <property type="component" value="Unassembled WGS sequence"/>
</dbReference>
<dbReference type="EMBL" id="JABEZY010000007">
    <property type="protein sequence ID" value="MBA0741836.1"/>
    <property type="molecule type" value="Genomic_DNA"/>
</dbReference>
<proteinExistence type="predicted"/>
<sequence length="130" mass="14255">MKLGSSKGKAEAKRAKWSKKNRQAEVKRKATSELGESSEKLPPMEEVSFSSDLEEKVAMKTVKLGPMRLKLSEASELAESSTRFSPMGEVGGASDFKKKEVMHIGQLTRVNVKTVGKAKPSVGITRILFE</sequence>
<dbReference type="OrthoDB" id="10432164at2759"/>
<organism evidence="2 3">
    <name type="scientific">Gossypium gossypioides</name>
    <name type="common">Mexican cotton</name>
    <name type="synonym">Selera gossypioides</name>
    <dbReference type="NCBI Taxonomy" id="34282"/>
    <lineage>
        <taxon>Eukaryota</taxon>
        <taxon>Viridiplantae</taxon>
        <taxon>Streptophyta</taxon>
        <taxon>Embryophyta</taxon>
        <taxon>Tracheophyta</taxon>
        <taxon>Spermatophyta</taxon>
        <taxon>Magnoliopsida</taxon>
        <taxon>eudicotyledons</taxon>
        <taxon>Gunneridae</taxon>
        <taxon>Pentapetalae</taxon>
        <taxon>rosids</taxon>
        <taxon>malvids</taxon>
        <taxon>Malvales</taxon>
        <taxon>Malvaceae</taxon>
        <taxon>Malvoideae</taxon>
        <taxon>Gossypium</taxon>
    </lineage>
</organism>
<reference evidence="2 3" key="1">
    <citation type="journal article" date="2019" name="Genome Biol. Evol.">
        <title>Insights into the evolution of the New World diploid cottons (Gossypium, subgenus Houzingenia) based on genome sequencing.</title>
        <authorList>
            <person name="Grover C.E."/>
            <person name="Arick M.A. 2nd"/>
            <person name="Thrash A."/>
            <person name="Conover J.L."/>
            <person name="Sanders W.S."/>
            <person name="Peterson D.G."/>
            <person name="Frelichowski J.E."/>
            <person name="Scheffler J.A."/>
            <person name="Scheffler B.E."/>
            <person name="Wendel J.F."/>
        </authorList>
    </citation>
    <scope>NUCLEOTIDE SEQUENCE [LARGE SCALE GENOMIC DNA]</scope>
    <source>
        <strain evidence="2">5</strain>
        <tissue evidence="2">Leaf</tissue>
    </source>
</reference>
<evidence type="ECO:0000256" key="1">
    <source>
        <dbReference type="SAM" id="MobiDB-lite"/>
    </source>
</evidence>
<name>A0A7J9C0A7_GOSGO</name>